<feature type="transmembrane region" description="Helical" evidence="10">
    <location>
        <begin position="722"/>
        <end position="743"/>
    </location>
</feature>
<dbReference type="GO" id="GO:0005886">
    <property type="term" value="C:plasma membrane"/>
    <property type="evidence" value="ECO:0007669"/>
    <property type="project" value="UniProtKB-SubCell"/>
</dbReference>
<accession>A0A8J6NQN7</accession>
<feature type="domain" description="Protein export membrane protein SecD/SecF C-terminal" evidence="12">
    <location>
        <begin position="379"/>
        <end position="543"/>
    </location>
</feature>
<feature type="transmembrane region" description="Helical" evidence="10">
    <location>
        <begin position="570"/>
        <end position="594"/>
    </location>
</feature>
<feature type="transmembrane region" description="Helical" evidence="10">
    <location>
        <begin position="489"/>
        <end position="513"/>
    </location>
</feature>
<dbReference type="InterPro" id="IPR022645">
    <property type="entry name" value="SecD/SecF_bac"/>
</dbReference>
<evidence type="ECO:0000256" key="7">
    <source>
        <dbReference type="ARBA" id="ARBA00022989"/>
    </source>
</evidence>
<dbReference type="GO" id="GO:0015450">
    <property type="term" value="F:protein-transporting ATPase activity"/>
    <property type="evidence" value="ECO:0007669"/>
    <property type="project" value="InterPro"/>
</dbReference>
<reference evidence="15 16" key="1">
    <citation type="submission" date="2020-08" db="EMBL/GenBank/DDBJ databases">
        <title>Bridging the membrane lipid divide: bacteria of the FCB group superphylum have the potential to synthesize archaeal ether lipids.</title>
        <authorList>
            <person name="Villanueva L."/>
            <person name="Von Meijenfeldt F.A.B."/>
            <person name="Westbye A.B."/>
            <person name="Yadav S."/>
            <person name="Hopmans E.C."/>
            <person name="Dutilh B.E."/>
            <person name="Sinninghe Damste J.S."/>
        </authorList>
    </citation>
    <scope>NUCLEOTIDE SEQUENCE [LARGE SCALE GENOMIC DNA]</scope>
    <source>
        <strain evidence="15">NIOZ-UU30</strain>
    </source>
</reference>
<feature type="transmembrane region" description="Helical" evidence="10">
    <location>
        <begin position="421"/>
        <end position="441"/>
    </location>
</feature>
<dbReference type="PANTHER" id="PTHR30081">
    <property type="entry name" value="PROTEIN-EXPORT MEMBRANE PROTEIN SEC"/>
    <property type="match status" value="1"/>
</dbReference>
<evidence type="ECO:0000259" key="13">
    <source>
        <dbReference type="Pfam" id="PF21760"/>
    </source>
</evidence>
<feature type="domain" description="Protein translocase subunit SecDF P1" evidence="13">
    <location>
        <begin position="155"/>
        <end position="214"/>
    </location>
</feature>
<comment type="similarity">
    <text evidence="10">Belongs to the SecD/SecF family. SecD subfamily.</text>
</comment>
<dbReference type="InterPro" id="IPR022813">
    <property type="entry name" value="SecD/SecF_arch_bac"/>
</dbReference>
<evidence type="ECO:0000256" key="6">
    <source>
        <dbReference type="ARBA" id="ARBA00022927"/>
    </source>
</evidence>
<dbReference type="Proteomes" id="UP000603434">
    <property type="component" value="Unassembled WGS sequence"/>
</dbReference>
<keyword evidence="4" id="KW-0997">Cell inner membrane</keyword>
<keyword evidence="5 10" id="KW-0812">Transmembrane</keyword>
<comment type="similarity">
    <text evidence="11">Belongs to the SecD/SecF family. SecF subfamily.</text>
</comment>
<feature type="transmembrane region" description="Helical" evidence="10">
    <location>
        <begin position="697"/>
        <end position="715"/>
    </location>
</feature>
<comment type="caution">
    <text evidence="15">The sequence shown here is derived from an EMBL/GenBank/DDBJ whole genome shotgun (WGS) entry which is preliminary data.</text>
</comment>
<keyword evidence="9 10" id="KW-0472">Membrane</keyword>
<feature type="transmembrane region" description="Helical" evidence="10">
    <location>
        <begin position="525"/>
        <end position="549"/>
    </location>
</feature>
<feature type="transmembrane region" description="Helical" evidence="10">
    <location>
        <begin position="397"/>
        <end position="416"/>
    </location>
</feature>
<dbReference type="InterPro" id="IPR048631">
    <property type="entry name" value="SecD_1st"/>
</dbReference>
<feature type="transmembrane region" description="Helical" evidence="10">
    <location>
        <begin position="749"/>
        <end position="770"/>
    </location>
</feature>
<feature type="domain" description="SecDF P1 head subdomain" evidence="14">
    <location>
        <begin position="271"/>
        <end position="375"/>
    </location>
</feature>
<feature type="transmembrane region" description="Helical" evidence="10">
    <location>
        <begin position="801"/>
        <end position="821"/>
    </location>
</feature>
<dbReference type="HAMAP" id="MF_01463_B">
    <property type="entry name" value="SecD_B"/>
    <property type="match status" value="1"/>
</dbReference>
<dbReference type="FunFam" id="3.30.1360.200:FF:000002">
    <property type="entry name" value="Preprotein translocase subunit SecD"/>
    <property type="match status" value="1"/>
</dbReference>
<keyword evidence="6 10" id="KW-0653">Protein transport</keyword>
<dbReference type="InterPro" id="IPR005665">
    <property type="entry name" value="SecF_bac"/>
</dbReference>
<name>A0A8J6NQN7_9BACT</name>
<dbReference type="Pfam" id="PF21760">
    <property type="entry name" value="SecD_1st"/>
    <property type="match status" value="1"/>
</dbReference>
<comment type="subunit">
    <text evidence="11">Forms a complex with SecD. Part of the essential Sec protein translocation apparatus which comprises SecA, SecYEG and auxiliary proteins SecDF. Other proteins may also be involved.</text>
</comment>
<comment type="function">
    <text evidence="10">Part of the Sec protein translocase complex. Interacts with the SecYEG preprotein conducting channel. SecDF uses the proton motive force (PMF) to complete protein translocation after the ATP-dependent function of SecA.</text>
</comment>
<evidence type="ECO:0000259" key="14">
    <source>
        <dbReference type="Pfam" id="PF22599"/>
    </source>
</evidence>
<dbReference type="Pfam" id="PF02355">
    <property type="entry name" value="SecD_SecF_C"/>
    <property type="match status" value="2"/>
</dbReference>
<dbReference type="FunFam" id="1.20.1640.10:FF:000004">
    <property type="entry name" value="Protein translocase subunit SecD"/>
    <property type="match status" value="1"/>
</dbReference>
<proteinExistence type="inferred from homology"/>
<evidence type="ECO:0000256" key="10">
    <source>
        <dbReference type="HAMAP-Rule" id="MF_01463"/>
    </source>
</evidence>
<keyword evidence="8 10" id="KW-0811">Translocation</keyword>
<dbReference type="EMBL" id="JACNJH010000069">
    <property type="protein sequence ID" value="MBC8360147.1"/>
    <property type="molecule type" value="Genomic_DNA"/>
</dbReference>
<dbReference type="NCBIfam" id="NF009583">
    <property type="entry name" value="PRK13024.1-3"/>
    <property type="match status" value="1"/>
</dbReference>
<dbReference type="GO" id="GO:0006605">
    <property type="term" value="P:protein targeting"/>
    <property type="evidence" value="ECO:0007669"/>
    <property type="project" value="UniProtKB-UniRule"/>
</dbReference>
<evidence type="ECO:0000259" key="12">
    <source>
        <dbReference type="Pfam" id="PF02355"/>
    </source>
</evidence>
<dbReference type="InterPro" id="IPR005791">
    <property type="entry name" value="SecD"/>
</dbReference>
<dbReference type="NCBIfam" id="TIGR00916">
    <property type="entry name" value="2A0604s01"/>
    <property type="match status" value="2"/>
</dbReference>
<dbReference type="GO" id="GO:0043952">
    <property type="term" value="P:protein transport by the Sec complex"/>
    <property type="evidence" value="ECO:0007669"/>
    <property type="project" value="UniProtKB-UniRule"/>
</dbReference>
<feature type="transmembrane region" description="Helical" evidence="10">
    <location>
        <begin position="447"/>
        <end position="468"/>
    </location>
</feature>
<dbReference type="Gene3D" id="1.20.1640.10">
    <property type="entry name" value="Multidrug efflux transporter AcrB transmembrane domain"/>
    <property type="match status" value="2"/>
</dbReference>
<protein>
    <recommendedName>
        <fullName evidence="10 11">Multifunctional fusion protein</fullName>
    </recommendedName>
    <domain>
        <recommendedName>
            <fullName evidence="10">Protein translocase subunit SecD</fullName>
        </recommendedName>
    </domain>
    <domain>
        <recommendedName>
            <fullName evidence="11">Protein-export membrane protein SecF</fullName>
        </recommendedName>
    </domain>
</protein>
<dbReference type="PRINTS" id="PR01755">
    <property type="entry name" value="SECFTRNLCASE"/>
</dbReference>
<dbReference type="SUPFAM" id="SSF82866">
    <property type="entry name" value="Multidrug efflux transporter AcrB transmembrane domain"/>
    <property type="match status" value="2"/>
</dbReference>
<evidence type="ECO:0000256" key="11">
    <source>
        <dbReference type="HAMAP-Rule" id="MF_01464"/>
    </source>
</evidence>
<comment type="subcellular location">
    <subcellularLocation>
        <location evidence="1 10">Cell membrane</location>
        <topology evidence="1 10">Multi-pass membrane protein</topology>
    </subcellularLocation>
</comment>
<feature type="domain" description="Protein export membrane protein SecD/SecF C-terminal" evidence="12">
    <location>
        <begin position="677"/>
        <end position="851"/>
    </location>
</feature>
<keyword evidence="3 10" id="KW-1003">Cell membrane</keyword>
<evidence type="ECO:0000313" key="16">
    <source>
        <dbReference type="Proteomes" id="UP000603434"/>
    </source>
</evidence>
<dbReference type="Gene3D" id="3.30.70.3400">
    <property type="match status" value="2"/>
</dbReference>
<organism evidence="15 16">
    <name type="scientific">Candidatus Desulfatibia profunda</name>
    <dbReference type="NCBI Taxonomy" id="2841695"/>
    <lineage>
        <taxon>Bacteria</taxon>
        <taxon>Pseudomonadati</taxon>
        <taxon>Thermodesulfobacteriota</taxon>
        <taxon>Desulfobacteria</taxon>
        <taxon>Desulfobacterales</taxon>
        <taxon>Desulfobacterales incertae sedis</taxon>
        <taxon>Candidatus Desulfatibia</taxon>
    </lineage>
</organism>
<evidence type="ECO:0000256" key="4">
    <source>
        <dbReference type="ARBA" id="ARBA00022519"/>
    </source>
</evidence>
<evidence type="ECO:0000256" key="3">
    <source>
        <dbReference type="ARBA" id="ARBA00022475"/>
    </source>
</evidence>
<dbReference type="HAMAP" id="MF_01464_B">
    <property type="entry name" value="SecF_B"/>
    <property type="match status" value="1"/>
</dbReference>
<keyword evidence="7 10" id="KW-1133">Transmembrane helix</keyword>
<evidence type="ECO:0000256" key="8">
    <source>
        <dbReference type="ARBA" id="ARBA00023010"/>
    </source>
</evidence>
<comment type="subunit">
    <text evidence="10">Forms a complex with SecF. Part of the essential Sec protein translocation apparatus which comprises SecA, SecYEG and auxiliary proteins SecDF. Other proteins may also be involved.</text>
</comment>
<evidence type="ECO:0000256" key="2">
    <source>
        <dbReference type="ARBA" id="ARBA00022448"/>
    </source>
</evidence>
<evidence type="ECO:0000256" key="9">
    <source>
        <dbReference type="ARBA" id="ARBA00023136"/>
    </source>
</evidence>
<dbReference type="PANTHER" id="PTHR30081:SF1">
    <property type="entry name" value="PROTEIN TRANSLOCASE SUBUNIT SECD"/>
    <property type="match status" value="1"/>
</dbReference>
<dbReference type="GO" id="GO:0065002">
    <property type="term" value="P:intracellular protein transmembrane transport"/>
    <property type="evidence" value="ECO:0007669"/>
    <property type="project" value="UniProtKB-UniRule"/>
</dbReference>
<dbReference type="InterPro" id="IPR022646">
    <property type="entry name" value="SecD/SecF_CS"/>
</dbReference>
<evidence type="ECO:0000256" key="1">
    <source>
        <dbReference type="ARBA" id="ARBA00004651"/>
    </source>
</evidence>
<dbReference type="Pfam" id="PF07549">
    <property type="entry name" value="Sec_GG"/>
    <property type="match status" value="2"/>
</dbReference>
<gene>
    <name evidence="10 15" type="primary">secD</name>
    <name evidence="11" type="synonym">secF</name>
    <name evidence="15" type="ORF">H8E23_01950</name>
</gene>
<dbReference type="InterPro" id="IPR054384">
    <property type="entry name" value="SecDF_P1_head"/>
</dbReference>
<dbReference type="NCBIfam" id="TIGR00966">
    <property type="entry name" value="transloc_SecF"/>
    <property type="match status" value="1"/>
</dbReference>
<sequence>MIPKTIRNSLVFLAIVTAAALILALGGLKSIVPWRSAGILPGEGLRLGLDLQGGLHLLLKVNLPRAVQHQLEAAVAEAVRTLRANQIAVKTRPTTAANRIRLGFRDADQAEAARSILRKNFPFLFIHAENQQPNNADLELALMDSEVRSIETRAVEQCLEIIRNRIDQFGVAEPLLVQQGRDQIVVQLPGLQDPQRALELIGKTAQLEFKLVDDQATADLSAWIPEAIRSGLLKEGFNHHELNQAMKDQLPSGDTVYMEKRLDRETGRVVTRPILVHQAALITGDALRTAQVQISGDFNEPYVSLTFNDRGARLFERITTENVGRRLAIILDDVVKSAPVIREPISGGKAQITGAFTTEEASDLAIVLRAGSLPAPVDIVQNLTVGPSLGRDSIQKGIDSAILGTALVVGFMVALYRISGVIANGALLLNLVFMVAAMSLFRATLTLPGLAGIVLSIGMAVDTNVLIFERMREELALKQPLRSAIESGYAKALWTIVDSHVTTLITALALFLFGTGPIKGFAVTLSLGIVFNLFTALYATKIVYGYLTFNRRLKGLRFLRLIGKPNIDFIGWRKAAFAFSAILVGLGLLAVVQIQRGHANLGVDLSGGTMAQFRARQDFRLEDVRAALVSHNLSGCELQEVPKEHLLIVRVKQPDQTVSKVVDQIATVLASDFPQQHFTLESSAAVGASVSRDLKRAALIAISISLVGFILYLAWRFDRRYGVAAAVATFHDVLAVLGLFYLLNKEITLLVITALLTLAGYSLTDTVVVFDRIRENMAKQKRQDLGAVINGSINEVLSRTIITSVTVLLVLAALLCLGGELLRDFALALTVGVVVGTYSSIFVASPIVYIWPASRKVLQKIGRPRKTVSTRTG</sequence>
<keyword evidence="2 10" id="KW-0813">Transport</keyword>
<comment type="caution">
    <text evidence="10">Lacks conserved residue(s) required for the propagation of feature annotation.</text>
</comment>
<evidence type="ECO:0000313" key="15">
    <source>
        <dbReference type="EMBL" id="MBC8360147.1"/>
    </source>
</evidence>
<dbReference type="InterPro" id="IPR048634">
    <property type="entry name" value="SecD_SecF_C"/>
</dbReference>
<dbReference type="NCBIfam" id="TIGR01129">
    <property type="entry name" value="secD"/>
    <property type="match status" value="1"/>
</dbReference>
<feature type="transmembrane region" description="Helical" evidence="10">
    <location>
        <begin position="827"/>
        <end position="851"/>
    </location>
</feature>
<dbReference type="Gene3D" id="3.30.1360.200">
    <property type="match status" value="1"/>
</dbReference>
<evidence type="ECO:0000256" key="5">
    <source>
        <dbReference type="ARBA" id="ARBA00022692"/>
    </source>
</evidence>
<dbReference type="Pfam" id="PF22599">
    <property type="entry name" value="SecDF_P1_head"/>
    <property type="match status" value="1"/>
</dbReference>
<dbReference type="InterPro" id="IPR055344">
    <property type="entry name" value="SecD_SecF_C_bact"/>
</dbReference>
<dbReference type="AlphaFoldDB" id="A0A8J6NQN7"/>